<dbReference type="SUPFAM" id="SSF47954">
    <property type="entry name" value="Cyclin-like"/>
    <property type="match status" value="1"/>
</dbReference>
<evidence type="ECO:0000313" key="4">
    <source>
        <dbReference type="Proteomes" id="UP000570595"/>
    </source>
</evidence>
<dbReference type="OrthoDB" id="443382at2759"/>
<name>A0A7J6LBR2_PEROL</name>
<feature type="compositionally biased region" description="Low complexity" evidence="1">
    <location>
        <begin position="364"/>
        <end position="381"/>
    </location>
</feature>
<dbReference type="InterPro" id="IPR036915">
    <property type="entry name" value="Cyclin-like_sf"/>
</dbReference>
<accession>A0A7J6LBR2</accession>
<feature type="compositionally biased region" description="Polar residues" evidence="1">
    <location>
        <begin position="345"/>
        <end position="363"/>
    </location>
</feature>
<feature type="compositionally biased region" description="Acidic residues" evidence="1">
    <location>
        <begin position="330"/>
        <end position="341"/>
    </location>
</feature>
<dbReference type="Proteomes" id="UP000570595">
    <property type="component" value="Unassembled WGS sequence"/>
</dbReference>
<dbReference type="PANTHER" id="PTHR10026">
    <property type="entry name" value="CYCLIN"/>
    <property type="match status" value="1"/>
</dbReference>
<dbReference type="GO" id="GO:0006357">
    <property type="term" value="P:regulation of transcription by RNA polymerase II"/>
    <property type="evidence" value="ECO:0007669"/>
    <property type="project" value="InterPro"/>
</dbReference>
<dbReference type="EMBL" id="JABAHT010000398">
    <property type="protein sequence ID" value="KAF4656603.1"/>
    <property type="molecule type" value="Genomic_DNA"/>
</dbReference>
<evidence type="ECO:0000313" key="3">
    <source>
        <dbReference type="EMBL" id="KAF4656603.1"/>
    </source>
</evidence>
<gene>
    <name evidence="3" type="ORF">FOZ61_006779</name>
</gene>
<reference evidence="3 4" key="1">
    <citation type="submission" date="2020-04" db="EMBL/GenBank/DDBJ databases">
        <title>Perkinsus olseni comparative genomics.</title>
        <authorList>
            <person name="Bogema D.R."/>
        </authorList>
    </citation>
    <scope>NUCLEOTIDE SEQUENCE [LARGE SCALE GENOMIC DNA]</scope>
    <source>
        <strain evidence="3">ATCC PRA-179</strain>
    </source>
</reference>
<comment type="caution">
    <text evidence="3">The sequence shown here is derived from an EMBL/GenBank/DDBJ whole genome shotgun (WGS) entry which is preliminary data.</text>
</comment>
<dbReference type="AlphaFoldDB" id="A0A7J6LBR2"/>
<evidence type="ECO:0000256" key="1">
    <source>
        <dbReference type="SAM" id="MobiDB-lite"/>
    </source>
</evidence>
<sequence>MDFTSAHTLQLLFDTRDGLKGSRLGHGNDDPTIDRTSKYSAVDDLLDDAEMYTYEELMFLSPRQAQRNYDETDMLVDRMGQFSSQAPAGHAKDLDSPGLPRTRTMATLGMQKRNREYIGPQMELIQAESKNEQPQVVPFKARVTPGETATLFPKRPLFRRRLPEPAESSDDEVYDFDGVDHYAARKARHMREIERLGSGAIGVDAGMLGLGGDISPTASALMGGGRDTVEIDVYVPPFDPKRVCKMRVPLDTKVEELETLILNEHTDEFGLKPLEHSYHLRWLDDDEAATDTGSRAVIEPDMDLPALDSYRAVGVLNARELCLCYSDWGEDSDDSDAEESESGSMTDTHGSREAQSTESSVAQRSIGRSSAARASTSGISSQAPAGRPHVTQQRTLVIRILDDPSAELAPPKLMDSETSDSPRKITKTNLLVDDQMPLTDVIGLLARKQQVDPDELERYYTLLVCKSDPSQGYYEPVADTPLSTPWASLMSVPLLPSSTPEHPCPVDPLLMREYAVDLSYRASVLLKLPLKVPLAAAVIIQRFYFRKGFAAFNARIVSCAATFLGCKYEETPRAMWKVVQVFQLLYLREVEPRPDGRPWELVEAIDLTSDEYKQMKTEVMRAERHILRELGFEIGQLLFPSAHSLLVPLAQSVFGACPRGAAKSVARRACPILTDAHRSPIICFLPPEALVAGAMFMADAERPGESGMTETTWWKALAVSQYQLELFVSEILRLRRAIYEPTYFSVYPLQQEAKQQQQQQPRNPQPRYWMR</sequence>
<evidence type="ECO:0000259" key="2">
    <source>
        <dbReference type="Pfam" id="PF00134"/>
    </source>
</evidence>
<feature type="domain" description="Cyclin N-terminal" evidence="2">
    <location>
        <begin position="510"/>
        <end position="634"/>
    </location>
</feature>
<dbReference type="InterPro" id="IPR043198">
    <property type="entry name" value="Cyclin/Ssn8"/>
</dbReference>
<organism evidence="3 4">
    <name type="scientific">Perkinsus olseni</name>
    <name type="common">Perkinsus atlanticus</name>
    <dbReference type="NCBI Taxonomy" id="32597"/>
    <lineage>
        <taxon>Eukaryota</taxon>
        <taxon>Sar</taxon>
        <taxon>Alveolata</taxon>
        <taxon>Perkinsozoa</taxon>
        <taxon>Perkinsea</taxon>
        <taxon>Perkinsida</taxon>
        <taxon>Perkinsidae</taxon>
        <taxon>Perkinsus</taxon>
    </lineage>
</organism>
<dbReference type="GO" id="GO:0016538">
    <property type="term" value="F:cyclin-dependent protein serine/threonine kinase regulator activity"/>
    <property type="evidence" value="ECO:0007669"/>
    <property type="project" value="InterPro"/>
</dbReference>
<dbReference type="Pfam" id="PF00134">
    <property type="entry name" value="Cyclin_N"/>
    <property type="match status" value="1"/>
</dbReference>
<protein>
    <recommendedName>
        <fullName evidence="2">Cyclin N-terminal domain-containing protein</fullName>
    </recommendedName>
</protein>
<dbReference type="Gene3D" id="1.10.472.10">
    <property type="entry name" value="Cyclin-like"/>
    <property type="match status" value="1"/>
</dbReference>
<proteinExistence type="predicted"/>
<feature type="region of interest" description="Disordered" evidence="1">
    <location>
        <begin position="330"/>
        <end position="390"/>
    </location>
</feature>
<dbReference type="InterPro" id="IPR006671">
    <property type="entry name" value="Cyclin_N"/>
</dbReference>